<evidence type="ECO:0000256" key="3">
    <source>
        <dbReference type="ARBA" id="ARBA00022754"/>
    </source>
</evidence>
<dbReference type="SUPFAM" id="SSF74853">
    <property type="entry name" value="Lamin A/C globular tail domain"/>
    <property type="match status" value="1"/>
</dbReference>
<dbReference type="GO" id="GO:0005200">
    <property type="term" value="F:structural constituent of cytoskeleton"/>
    <property type="evidence" value="ECO:0007669"/>
    <property type="project" value="TreeGrafter"/>
</dbReference>
<evidence type="ECO:0000256" key="9">
    <source>
        <dbReference type="RuleBase" id="RU000685"/>
    </source>
</evidence>
<protein>
    <submittedName>
        <fullName evidence="14">Lamin-B1</fullName>
    </submittedName>
</protein>
<reference evidence="14" key="1">
    <citation type="journal article" date="2023" name="Front. Mar. Sci.">
        <title>A new Merluccius polli reference genome to investigate the effects of global change in West African waters.</title>
        <authorList>
            <person name="Mateo J.L."/>
            <person name="Blanco-Fernandez C."/>
            <person name="Garcia-Vazquez E."/>
            <person name="Machado-Schiaffino G."/>
        </authorList>
    </citation>
    <scope>NUCLEOTIDE SEQUENCE</scope>
    <source>
        <strain evidence="14">C29</strain>
        <tissue evidence="14">Fin</tissue>
    </source>
</reference>
<dbReference type="PROSITE" id="PS51841">
    <property type="entry name" value="LTD"/>
    <property type="match status" value="1"/>
</dbReference>
<dbReference type="Proteomes" id="UP001174136">
    <property type="component" value="Unassembled WGS sequence"/>
</dbReference>
<dbReference type="PROSITE" id="PS00226">
    <property type="entry name" value="IF_ROD_1"/>
    <property type="match status" value="1"/>
</dbReference>
<evidence type="ECO:0000256" key="11">
    <source>
        <dbReference type="SAM" id="MobiDB-lite"/>
    </source>
</evidence>
<dbReference type="InterPro" id="IPR039008">
    <property type="entry name" value="IF_rod_dom"/>
</dbReference>
<dbReference type="AlphaFoldDB" id="A0AA47MCR9"/>
<dbReference type="EMBL" id="JAOPHQ010004845">
    <property type="protein sequence ID" value="KAK0137864.1"/>
    <property type="molecule type" value="Genomic_DNA"/>
</dbReference>
<dbReference type="Gene3D" id="1.20.5.1160">
    <property type="entry name" value="Vasodilator-stimulated phosphoprotein"/>
    <property type="match status" value="1"/>
</dbReference>
<dbReference type="InterPro" id="IPR018039">
    <property type="entry name" value="IF_conserved"/>
</dbReference>
<evidence type="ECO:0000256" key="6">
    <source>
        <dbReference type="ARBA" id="ARBA00023288"/>
    </source>
</evidence>
<dbReference type="InterPro" id="IPR001322">
    <property type="entry name" value="Lamin_tail_dom"/>
</dbReference>
<sequence length="605" mass="67855">MAAATPASQRRSTCAGSSTPLSPTRLTRLQEKRELSDLNDRLAVYIDKVRSLESENTVLHLQISERREEAGREVSGLKALYETELADARISLDESAKERAWLQIELGKLKSDHDQLLQSYTKRDAEAAASRARVKELEAQLNSKEATLATTLSEKRGLEASLADAHGRLQELDVGLSQSKSHLAEETLMRVDLENRCQSLVEELEFRKSLYDGELKEVRHKHESHLVEVDTGKQMEYEYKLAGALSEIRAQQTEQVDIYKREMENTYMAKLEDAHLSSQMSSSSATMTREELKESSLRVESLSAQLAGLQKEATTKSNKSLYSLQARGCRDRIDELEAALAKEKDTSRQLLAHKDQEIYEIRAKMQLHLDEYGQLLDVKLALDMEISAYRKLLEGEEERLENPTLTRTDWLIDQMLGTLSPSPSSRVTMSRATSSSHSVRTTKGKRKRVDVEEQGDGSSVSIAHSASATGAVCIEELDTDGKFIRLHNTGDEAQAMVGYEITRMIGETSATYKFSPKAILKADHKVTLWASDAGVSANPPTDLLWKGQASWVSGQDVCVVLTNPEGKEVARRSTTFNADIEEQDEYDEDIEVIEEDLFHQQVERK</sequence>
<dbReference type="GO" id="GO:0051664">
    <property type="term" value="P:nuclear pore localization"/>
    <property type="evidence" value="ECO:0007669"/>
    <property type="project" value="TreeGrafter"/>
</dbReference>
<evidence type="ECO:0000259" key="12">
    <source>
        <dbReference type="PROSITE" id="PS51841"/>
    </source>
</evidence>
<dbReference type="SMART" id="SM01391">
    <property type="entry name" value="Filament"/>
    <property type="match status" value="1"/>
</dbReference>
<evidence type="ECO:0000256" key="10">
    <source>
        <dbReference type="SAM" id="Coils"/>
    </source>
</evidence>
<feature type="coiled-coil region" evidence="10">
    <location>
        <begin position="127"/>
        <end position="154"/>
    </location>
</feature>
<keyword evidence="15" id="KW-1185">Reference proteome</keyword>
<dbReference type="GO" id="GO:0005882">
    <property type="term" value="C:intermediate filament"/>
    <property type="evidence" value="ECO:0007669"/>
    <property type="project" value="UniProtKB-KW"/>
</dbReference>
<dbReference type="Pfam" id="PF00038">
    <property type="entry name" value="Filament"/>
    <property type="match status" value="1"/>
</dbReference>
<evidence type="ECO:0000256" key="4">
    <source>
        <dbReference type="ARBA" id="ARBA00023054"/>
    </source>
</evidence>
<feature type="region of interest" description="Disordered" evidence="11">
    <location>
        <begin position="421"/>
        <end position="462"/>
    </location>
</feature>
<dbReference type="Gene3D" id="2.60.40.1260">
    <property type="entry name" value="Lamin Tail domain"/>
    <property type="match status" value="1"/>
</dbReference>
<keyword evidence="6" id="KW-0449">Lipoprotein</keyword>
<evidence type="ECO:0000259" key="13">
    <source>
        <dbReference type="PROSITE" id="PS51842"/>
    </source>
</evidence>
<evidence type="ECO:0000256" key="1">
    <source>
        <dbReference type="ARBA" id="ARBA00022481"/>
    </source>
</evidence>
<evidence type="ECO:0000256" key="5">
    <source>
        <dbReference type="ARBA" id="ARBA00023242"/>
    </source>
</evidence>
<keyword evidence="1" id="KW-0488">Methylation</keyword>
<dbReference type="PROSITE" id="PS51842">
    <property type="entry name" value="IF_ROD_2"/>
    <property type="match status" value="1"/>
</dbReference>
<dbReference type="GO" id="GO:0005652">
    <property type="term" value="C:nuclear lamina"/>
    <property type="evidence" value="ECO:0007669"/>
    <property type="project" value="UniProtKB-SubCell"/>
</dbReference>
<feature type="compositionally biased region" description="Polar residues" evidence="11">
    <location>
        <begin position="421"/>
        <end position="439"/>
    </location>
</feature>
<dbReference type="InterPro" id="IPR036415">
    <property type="entry name" value="Lamin_tail_dom_sf"/>
</dbReference>
<evidence type="ECO:0000313" key="15">
    <source>
        <dbReference type="Proteomes" id="UP001174136"/>
    </source>
</evidence>
<feature type="region of interest" description="Disordered" evidence="11">
    <location>
        <begin position="1"/>
        <end position="23"/>
    </location>
</feature>
<dbReference type="Gene3D" id="1.20.5.170">
    <property type="match status" value="1"/>
</dbReference>
<comment type="caution">
    <text evidence="14">The sequence shown here is derived from an EMBL/GenBank/DDBJ whole genome shotgun (WGS) entry which is preliminary data.</text>
</comment>
<dbReference type="GO" id="GO:0090435">
    <property type="term" value="P:protein localization to nuclear envelope"/>
    <property type="evidence" value="ECO:0007669"/>
    <property type="project" value="TreeGrafter"/>
</dbReference>
<keyword evidence="2" id="KW-0597">Phosphoprotein</keyword>
<evidence type="ECO:0000256" key="8">
    <source>
        <dbReference type="ARBA" id="ARBA00024186"/>
    </source>
</evidence>
<proteinExistence type="inferred from homology"/>
<organism evidence="14 15">
    <name type="scientific">Merluccius polli</name>
    <name type="common">Benguela hake</name>
    <name type="synonym">Merluccius cadenati</name>
    <dbReference type="NCBI Taxonomy" id="89951"/>
    <lineage>
        <taxon>Eukaryota</taxon>
        <taxon>Metazoa</taxon>
        <taxon>Chordata</taxon>
        <taxon>Craniata</taxon>
        <taxon>Vertebrata</taxon>
        <taxon>Euteleostomi</taxon>
        <taxon>Actinopterygii</taxon>
        <taxon>Neopterygii</taxon>
        <taxon>Teleostei</taxon>
        <taxon>Neoteleostei</taxon>
        <taxon>Acanthomorphata</taxon>
        <taxon>Zeiogadaria</taxon>
        <taxon>Gadariae</taxon>
        <taxon>Gadiformes</taxon>
        <taxon>Gadoidei</taxon>
        <taxon>Merlucciidae</taxon>
        <taxon>Merluccius</taxon>
    </lineage>
</organism>
<name>A0AA47MCR9_MERPO</name>
<comment type="similarity">
    <text evidence="9">Belongs to the intermediate filament family.</text>
</comment>
<evidence type="ECO:0000313" key="14">
    <source>
        <dbReference type="EMBL" id="KAK0137864.1"/>
    </source>
</evidence>
<keyword evidence="5" id="KW-0539">Nucleus</keyword>
<dbReference type="PANTHER" id="PTHR45721:SF3">
    <property type="entry name" value="LAMIN-B1"/>
    <property type="match status" value="1"/>
</dbReference>
<keyword evidence="7" id="KW-0636">Prenylation</keyword>
<comment type="subcellular location">
    <subcellularLocation>
        <location evidence="8">Nucleus lamina</location>
    </subcellularLocation>
</comment>
<evidence type="ECO:0000256" key="2">
    <source>
        <dbReference type="ARBA" id="ARBA00022553"/>
    </source>
</evidence>
<keyword evidence="3 9" id="KW-0403">Intermediate filament</keyword>
<dbReference type="SUPFAM" id="SSF64593">
    <property type="entry name" value="Intermediate filament protein, coiled coil region"/>
    <property type="match status" value="2"/>
</dbReference>
<accession>A0AA47MCR9</accession>
<feature type="domain" description="IF rod" evidence="13">
    <location>
        <begin position="31"/>
        <end position="400"/>
    </location>
</feature>
<feature type="coiled-coil region" evidence="10">
    <location>
        <begin position="292"/>
        <end position="353"/>
    </location>
</feature>
<evidence type="ECO:0000256" key="7">
    <source>
        <dbReference type="ARBA" id="ARBA00023289"/>
    </source>
</evidence>
<dbReference type="PANTHER" id="PTHR45721">
    <property type="entry name" value="LAMIN DM0-RELATED"/>
    <property type="match status" value="1"/>
</dbReference>
<dbReference type="GO" id="GO:0031507">
    <property type="term" value="P:heterochromatin formation"/>
    <property type="evidence" value="ECO:0007669"/>
    <property type="project" value="TreeGrafter"/>
</dbReference>
<dbReference type="GO" id="GO:0006998">
    <property type="term" value="P:nuclear envelope organization"/>
    <property type="evidence" value="ECO:0007669"/>
    <property type="project" value="TreeGrafter"/>
</dbReference>
<dbReference type="Pfam" id="PF00932">
    <property type="entry name" value="LTD"/>
    <property type="match status" value="1"/>
</dbReference>
<gene>
    <name evidence="14" type="primary">Lmnb1</name>
    <name evidence="14" type="ORF">N1851_025910</name>
</gene>
<feature type="domain" description="LTD" evidence="12">
    <location>
        <begin position="460"/>
        <end position="578"/>
    </location>
</feature>
<keyword evidence="4 10" id="KW-0175">Coiled coil</keyword>
<dbReference type="GO" id="GO:0007097">
    <property type="term" value="P:nuclear migration"/>
    <property type="evidence" value="ECO:0007669"/>
    <property type="project" value="TreeGrafter"/>
</dbReference>